<name>B3S8A2_TRIAD</name>
<sequence length="214" mass="24671">MANQEQSQQNQAVSPYYCHTCRKKFKNQGTLDSHLTSSKHRHQLELQQSQLVTDHAKHAESMKFVMDDPSTVIDKVQDRIQDRPQEGISILRKAAADFYDNGSQDHAIFLYRKLIEFIKKRLLALRQLPETERNLPGSGCKNSEEHPSAHGNEGNLASILPKEKEQLRETLFESYLYLARLALNRDRIQAIDHYNTSISLFFRSEDIDLICEAS</sequence>
<dbReference type="InterPro" id="IPR036236">
    <property type="entry name" value="Znf_C2H2_sf"/>
</dbReference>
<dbReference type="InParanoid" id="B3S8A2"/>
<keyword evidence="1" id="KW-0479">Metal-binding</keyword>
<evidence type="ECO:0000256" key="5">
    <source>
        <dbReference type="SAM" id="MobiDB-lite"/>
    </source>
</evidence>
<dbReference type="Proteomes" id="UP000009022">
    <property type="component" value="Unassembled WGS sequence"/>
</dbReference>
<dbReference type="FunFam" id="3.30.160.60:FF:003764">
    <property type="match status" value="1"/>
</dbReference>
<evidence type="ECO:0000256" key="1">
    <source>
        <dbReference type="ARBA" id="ARBA00022723"/>
    </source>
</evidence>
<dbReference type="GeneID" id="6757705"/>
<keyword evidence="8" id="KW-1185">Reference proteome</keyword>
<organism evidence="7 8">
    <name type="scientific">Trichoplax adhaerens</name>
    <name type="common">Trichoplax reptans</name>
    <dbReference type="NCBI Taxonomy" id="10228"/>
    <lineage>
        <taxon>Eukaryota</taxon>
        <taxon>Metazoa</taxon>
        <taxon>Placozoa</taxon>
        <taxon>Uniplacotomia</taxon>
        <taxon>Trichoplacea</taxon>
        <taxon>Trichoplacidae</taxon>
        <taxon>Trichoplax</taxon>
    </lineage>
</organism>
<dbReference type="InterPro" id="IPR022755">
    <property type="entry name" value="Znf_C2H2_jaz"/>
</dbReference>
<keyword evidence="3" id="KW-0862">Zinc</keyword>
<evidence type="ECO:0000256" key="3">
    <source>
        <dbReference type="ARBA" id="ARBA00022833"/>
    </source>
</evidence>
<dbReference type="PROSITE" id="PS00028">
    <property type="entry name" value="ZINC_FINGER_C2H2_1"/>
    <property type="match status" value="1"/>
</dbReference>
<dbReference type="HOGENOM" id="CLU_1290460_0_0_1"/>
<keyword evidence="2 4" id="KW-0863">Zinc-finger</keyword>
<dbReference type="EMBL" id="DS985255">
    <property type="protein sequence ID" value="EDV21163.1"/>
    <property type="molecule type" value="Genomic_DNA"/>
</dbReference>
<evidence type="ECO:0000256" key="4">
    <source>
        <dbReference type="PROSITE-ProRule" id="PRU00042"/>
    </source>
</evidence>
<dbReference type="InterPro" id="IPR013087">
    <property type="entry name" value="Znf_C2H2_type"/>
</dbReference>
<evidence type="ECO:0000313" key="7">
    <source>
        <dbReference type="EMBL" id="EDV21163.1"/>
    </source>
</evidence>
<dbReference type="RefSeq" id="XP_002116493.1">
    <property type="nucleotide sequence ID" value="XM_002116457.1"/>
</dbReference>
<reference evidence="7 8" key="1">
    <citation type="journal article" date="2008" name="Nature">
        <title>The Trichoplax genome and the nature of placozoans.</title>
        <authorList>
            <person name="Srivastava M."/>
            <person name="Begovic E."/>
            <person name="Chapman J."/>
            <person name="Putnam N.H."/>
            <person name="Hellsten U."/>
            <person name="Kawashima T."/>
            <person name="Kuo A."/>
            <person name="Mitros T."/>
            <person name="Salamov A."/>
            <person name="Carpenter M.L."/>
            <person name="Signorovitch A.Y."/>
            <person name="Moreno M.A."/>
            <person name="Kamm K."/>
            <person name="Grimwood J."/>
            <person name="Schmutz J."/>
            <person name="Shapiro H."/>
            <person name="Grigoriev I.V."/>
            <person name="Buss L.W."/>
            <person name="Schierwater B."/>
            <person name="Dellaporta S.L."/>
            <person name="Rokhsar D.S."/>
        </authorList>
    </citation>
    <scope>NUCLEOTIDE SEQUENCE [LARGE SCALE GENOMIC DNA]</scope>
    <source>
        <strain evidence="7 8">Grell-BS-1999</strain>
    </source>
</reference>
<dbReference type="Gene3D" id="3.30.160.60">
    <property type="entry name" value="Classic Zinc Finger"/>
    <property type="match status" value="1"/>
</dbReference>
<dbReference type="CTD" id="6757705"/>
<feature type="region of interest" description="Disordered" evidence="5">
    <location>
        <begin position="133"/>
        <end position="155"/>
    </location>
</feature>
<evidence type="ECO:0000259" key="6">
    <source>
        <dbReference type="PROSITE" id="PS50157"/>
    </source>
</evidence>
<proteinExistence type="predicted"/>
<dbReference type="STRING" id="10228.B3S8A2"/>
<feature type="domain" description="C2H2-type" evidence="6">
    <location>
        <begin position="16"/>
        <end position="45"/>
    </location>
</feature>
<dbReference type="GO" id="GO:0008270">
    <property type="term" value="F:zinc ion binding"/>
    <property type="evidence" value="ECO:0007669"/>
    <property type="project" value="UniProtKB-KW"/>
</dbReference>
<accession>B3S8A2</accession>
<dbReference type="SUPFAM" id="SSF57667">
    <property type="entry name" value="beta-beta-alpha zinc fingers"/>
    <property type="match status" value="1"/>
</dbReference>
<dbReference type="AlphaFoldDB" id="B3S8A2"/>
<protein>
    <recommendedName>
        <fullName evidence="6">C2H2-type domain-containing protein</fullName>
    </recommendedName>
</protein>
<dbReference type="KEGG" id="tad:TRIADDRAFT_60465"/>
<evidence type="ECO:0000256" key="2">
    <source>
        <dbReference type="ARBA" id="ARBA00022771"/>
    </source>
</evidence>
<dbReference type="InterPro" id="IPR003604">
    <property type="entry name" value="Matrin/U1-like-C_Znf_C2H2"/>
</dbReference>
<dbReference type="Pfam" id="PF12171">
    <property type="entry name" value="zf-C2H2_jaz"/>
    <property type="match status" value="1"/>
</dbReference>
<dbReference type="PROSITE" id="PS50157">
    <property type="entry name" value="ZINC_FINGER_C2H2_2"/>
    <property type="match status" value="1"/>
</dbReference>
<dbReference type="PhylomeDB" id="B3S8A2"/>
<dbReference type="SMART" id="SM00451">
    <property type="entry name" value="ZnF_U1"/>
    <property type="match status" value="1"/>
</dbReference>
<gene>
    <name evidence="7" type="ORF">TRIADDRAFT_60465</name>
</gene>
<evidence type="ECO:0000313" key="8">
    <source>
        <dbReference type="Proteomes" id="UP000009022"/>
    </source>
</evidence>
<dbReference type="GO" id="GO:0003676">
    <property type="term" value="F:nucleic acid binding"/>
    <property type="evidence" value="ECO:0007669"/>
    <property type="project" value="InterPro"/>
</dbReference>